<proteinExistence type="predicted"/>
<evidence type="ECO:0000256" key="1">
    <source>
        <dbReference type="PROSITE-ProRule" id="PRU00047"/>
    </source>
</evidence>
<keyword evidence="1" id="KW-0479">Metal-binding</keyword>
<dbReference type="SMART" id="SM00343">
    <property type="entry name" value="ZnF_C2HC"/>
    <property type="match status" value="1"/>
</dbReference>
<feature type="region of interest" description="Disordered" evidence="2">
    <location>
        <begin position="308"/>
        <end position="330"/>
    </location>
</feature>
<protein>
    <recommendedName>
        <fullName evidence="3">CCHC-type domain-containing protein</fullName>
    </recommendedName>
</protein>
<dbReference type="InterPro" id="IPR001878">
    <property type="entry name" value="Znf_CCHC"/>
</dbReference>
<dbReference type="SUPFAM" id="SSF57756">
    <property type="entry name" value="Retrovirus zinc finger-like domains"/>
    <property type="match status" value="1"/>
</dbReference>
<dbReference type="PROSITE" id="PS50158">
    <property type="entry name" value="ZF_CCHC"/>
    <property type="match status" value="1"/>
</dbReference>
<evidence type="ECO:0000259" key="3">
    <source>
        <dbReference type="PROSITE" id="PS50158"/>
    </source>
</evidence>
<dbReference type="PANTHER" id="PTHR47481">
    <property type="match status" value="1"/>
</dbReference>
<accession>A0A5J5A042</accession>
<dbReference type="Pfam" id="PF22936">
    <property type="entry name" value="Pol_BBD"/>
    <property type="match status" value="1"/>
</dbReference>
<dbReference type="InterPro" id="IPR054722">
    <property type="entry name" value="PolX-like_BBD"/>
</dbReference>
<gene>
    <name evidence="4" type="ORF">F0562_010102</name>
</gene>
<dbReference type="PANTHER" id="PTHR47481:SF36">
    <property type="entry name" value="CCHC-TYPE DOMAIN-CONTAINING PROTEIN"/>
    <property type="match status" value="1"/>
</dbReference>
<dbReference type="Proteomes" id="UP000325577">
    <property type="component" value="Linkage Group LG4"/>
</dbReference>
<feature type="compositionally biased region" description="Basic and acidic residues" evidence="2">
    <location>
        <begin position="104"/>
        <end position="114"/>
    </location>
</feature>
<keyword evidence="5" id="KW-1185">Reference proteome</keyword>
<dbReference type="AlphaFoldDB" id="A0A5J5A042"/>
<reference evidence="4 5" key="1">
    <citation type="submission" date="2019-09" db="EMBL/GenBank/DDBJ databases">
        <title>A chromosome-level genome assembly of the Chinese tupelo Nyssa sinensis.</title>
        <authorList>
            <person name="Yang X."/>
            <person name="Kang M."/>
            <person name="Yang Y."/>
            <person name="Xiong H."/>
            <person name="Wang M."/>
            <person name="Zhang Z."/>
            <person name="Wang Z."/>
            <person name="Wu H."/>
            <person name="Ma T."/>
            <person name="Liu J."/>
            <person name="Xi Z."/>
        </authorList>
    </citation>
    <scope>NUCLEOTIDE SEQUENCE [LARGE SCALE GENOMIC DNA]</scope>
    <source>
        <strain evidence="4">J267</strain>
        <tissue evidence="4">Leaf</tissue>
    </source>
</reference>
<dbReference type="InterPro" id="IPR036875">
    <property type="entry name" value="Znf_CCHC_sf"/>
</dbReference>
<feature type="compositionally biased region" description="Acidic residues" evidence="2">
    <location>
        <begin position="311"/>
        <end position="320"/>
    </location>
</feature>
<organism evidence="4 5">
    <name type="scientific">Nyssa sinensis</name>
    <dbReference type="NCBI Taxonomy" id="561372"/>
    <lineage>
        <taxon>Eukaryota</taxon>
        <taxon>Viridiplantae</taxon>
        <taxon>Streptophyta</taxon>
        <taxon>Embryophyta</taxon>
        <taxon>Tracheophyta</taxon>
        <taxon>Spermatophyta</taxon>
        <taxon>Magnoliopsida</taxon>
        <taxon>eudicotyledons</taxon>
        <taxon>Gunneridae</taxon>
        <taxon>Pentapetalae</taxon>
        <taxon>asterids</taxon>
        <taxon>Cornales</taxon>
        <taxon>Nyssaceae</taxon>
        <taxon>Nyssa</taxon>
    </lineage>
</organism>
<evidence type="ECO:0000256" key="2">
    <source>
        <dbReference type="SAM" id="MobiDB-lite"/>
    </source>
</evidence>
<dbReference type="Pfam" id="PF00098">
    <property type="entry name" value="zf-CCHC"/>
    <property type="match status" value="1"/>
</dbReference>
<keyword evidence="1" id="KW-0862">Zinc</keyword>
<feature type="domain" description="CCHC-type" evidence="3">
    <location>
        <begin position="137"/>
        <end position="151"/>
    </location>
</feature>
<feature type="region of interest" description="Disordered" evidence="2">
    <location>
        <begin position="89"/>
        <end position="136"/>
    </location>
</feature>
<dbReference type="OrthoDB" id="1626798at2759"/>
<sequence>MTIAQYFHKVKSICREISKLDPTAPTGETRMKRIIIHGLRPEFRGFIAVVQGWPNQPSLVKFENLLTSQKAKQMEGISLKGEEEALYTNKIRGNSKQHTVGGSKRNDDRAKSHQGEGSFRSRGASKNHGNSKRFEGKCHNCGKKGHMAKDCWFKKKPMESNAATSKIEEEWDVEALFTTEEEELALTATISDQIDYEKDWIVDSGCSNHMTGDKEELQNLTEYKENCVVVIANNSKLPITHVGNTMVSTQYNDNEVPLQNVYHVPGKCYTSLNVVFDEASSWWSLENEILPDSDVFKDKLQSAQIQLGLGESEDTDDGGNVEEGIPQGPW</sequence>
<evidence type="ECO:0000313" key="4">
    <source>
        <dbReference type="EMBL" id="KAA8523679.1"/>
    </source>
</evidence>
<name>A0A5J5A042_9ASTE</name>
<feature type="compositionally biased region" description="Polar residues" evidence="2">
    <location>
        <begin position="91"/>
        <end position="100"/>
    </location>
</feature>
<dbReference type="EMBL" id="CM018047">
    <property type="protein sequence ID" value="KAA8523679.1"/>
    <property type="molecule type" value="Genomic_DNA"/>
</dbReference>
<dbReference type="GO" id="GO:0008270">
    <property type="term" value="F:zinc ion binding"/>
    <property type="evidence" value="ECO:0007669"/>
    <property type="project" value="UniProtKB-KW"/>
</dbReference>
<evidence type="ECO:0000313" key="5">
    <source>
        <dbReference type="Proteomes" id="UP000325577"/>
    </source>
</evidence>
<keyword evidence="1" id="KW-0863">Zinc-finger</keyword>
<dbReference type="GO" id="GO:0003676">
    <property type="term" value="F:nucleic acid binding"/>
    <property type="evidence" value="ECO:0007669"/>
    <property type="project" value="InterPro"/>
</dbReference>
<dbReference type="Gene3D" id="4.10.60.10">
    <property type="entry name" value="Zinc finger, CCHC-type"/>
    <property type="match status" value="1"/>
</dbReference>